<dbReference type="Ensembl" id="ENSSAUT00010021829.1">
    <property type="protein sequence ID" value="ENSSAUP00010020652.1"/>
    <property type="gene ID" value="ENSSAUG00010009207.1"/>
</dbReference>
<dbReference type="OrthoDB" id="260091at2759"/>
<dbReference type="OMA" id="DLTHFFH"/>
<gene>
    <name evidence="12" type="primary">CYB5D1</name>
    <name evidence="12" type="synonym">LOC115590059</name>
</gene>
<accession>A0A671V1P2</accession>
<evidence type="ECO:0000256" key="2">
    <source>
        <dbReference type="ARBA" id="ARBA00022490"/>
    </source>
</evidence>
<comment type="subcellular location">
    <subcellularLocation>
        <location evidence="1">Cytoplasm</location>
        <location evidence="1">Cytoskeleton</location>
        <location evidence="1">Cilium axoneme</location>
    </subcellularLocation>
</comment>
<dbReference type="PANTHER" id="PTHR21281">
    <property type="entry name" value="CYTOCHROME B5 DOMAIN-CONTAINING PROTEIN 1"/>
    <property type="match status" value="1"/>
</dbReference>
<dbReference type="GO" id="GO:0003341">
    <property type="term" value="P:cilium movement"/>
    <property type="evidence" value="ECO:0007669"/>
    <property type="project" value="Ensembl"/>
</dbReference>
<dbReference type="SMART" id="SM01117">
    <property type="entry name" value="Cyt-b5"/>
    <property type="match status" value="1"/>
</dbReference>
<dbReference type="InterPro" id="IPR052320">
    <property type="entry name" value="Cytochrome_b5_domain"/>
</dbReference>
<dbReference type="Pfam" id="PF00173">
    <property type="entry name" value="Cyt-b5"/>
    <property type="match status" value="1"/>
</dbReference>
<organism evidence="12 13">
    <name type="scientific">Sparus aurata</name>
    <name type="common">Gilthead sea bream</name>
    <dbReference type="NCBI Taxonomy" id="8175"/>
    <lineage>
        <taxon>Eukaryota</taxon>
        <taxon>Metazoa</taxon>
        <taxon>Chordata</taxon>
        <taxon>Craniata</taxon>
        <taxon>Vertebrata</taxon>
        <taxon>Euteleostomi</taxon>
        <taxon>Actinopterygii</taxon>
        <taxon>Neopterygii</taxon>
        <taxon>Teleostei</taxon>
        <taxon>Neoteleostei</taxon>
        <taxon>Acanthomorphata</taxon>
        <taxon>Eupercaria</taxon>
        <taxon>Spariformes</taxon>
        <taxon>Sparidae</taxon>
        <taxon>Sparus</taxon>
    </lineage>
</organism>
<evidence type="ECO:0000256" key="10">
    <source>
        <dbReference type="ARBA" id="ARBA00046139"/>
    </source>
</evidence>
<dbReference type="InParanoid" id="A0A671V1P2"/>
<keyword evidence="4" id="KW-0479">Metal-binding</keyword>
<evidence type="ECO:0000256" key="9">
    <source>
        <dbReference type="ARBA" id="ARBA00040649"/>
    </source>
</evidence>
<name>A0A671V1P2_SPAAU</name>
<dbReference type="SUPFAM" id="SSF55856">
    <property type="entry name" value="Cytochrome b5-like heme/steroid binding domain"/>
    <property type="match status" value="1"/>
</dbReference>
<dbReference type="CTD" id="124637"/>
<feature type="domain" description="Cytochrome b5 heme-binding" evidence="11">
    <location>
        <begin position="5"/>
        <end position="61"/>
    </location>
</feature>
<keyword evidence="7" id="KW-0966">Cell projection</keyword>
<reference evidence="12" key="3">
    <citation type="submission" date="2025-09" db="UniProtKB">
        <authorList>
            <consortium name="Ensembl"/>
        </authorList>
    </citation>
    <scope>IDENTIFICATION</scope>
</reference>
<reference evidence="12" key="2">
    <citation type="submission" date="2025-08" db="UniProtKB">
        <authorList>
            <consortium name="Ensembl"/>
        </authorList>
    </citation>
    <scope>IDENTIFICATION</scope>
</reference>
<evidence type="ECO:0000256" key="3">
    <source>
        <dbReference type="ARBA" id="ARBA00022617"/>
    </source>
</evidence>
<keyword evidence="5" id="KW-0408">Iron</keyword>
<dbReference type="FunCoup" id="A0A671V1P2">
    <property type="interactions" value="110"/>
</dbReference>
<dbReference type="InterPro" id="IPR001199">
    <property type="entry name" value="Cyt_B5-like_heme/steroid-bd"/>
</dbReference>
<proteinExistence type="inferred from homology"/>
<evidence type="ECO:0000256" key="6">
    <source>
        <dbReference type="ARBA" id="ARBA00023212"/>
    </source>
</evidence>
<evidence type="ECO:0000256" key="5">
    <source>
        <dbReference type="ARBA" id="ARBA00023004"/>
    </source>
</evidence>
<dbReference type="InterPro" id="IPR036400">
    <property type="entry name" value="Cyt_B5-like_heme/steroid_sf"/>
</dbReference>
<keyword evidence="3" id="KW-0349">Heme</keyword>
<evidence type="ECO:0000313" key="12">
    <source>
        <dbReference type="Ensembl" id="ENSSAUP00010020652.1"/>
    </source>
</evidence>
<dbReference type="Gene3D" id="3.10.120.10">
    <property type="entry name" value="Cytochrome b5-like heme/steroid binding domain"/>
    <property type="match status" value="1"/>
</dbReference>
<sequence length="216" mass="25002">MADRPKIFTPAEVAAHNTAEDLWVSFLGKVCDLTPLMNQYRGDALLLPIMECAGRDISSWFDPETKDVLKYVDPLTNCVRYYTPRGRFVHVPPTGPRSDWVSDIGHPWWRDKRYEVGLLTAKTRWIRVINTLTSQEQRLQVCSEETLAEILQRYLPYNSHARSYTWKYSGVSLDMSRTLGENDVLDDDHELQQLRLDQNLFSPALLLHFNDDLTEG</sequence>
<keyword evidence="13" id="KW-1185">Reference proteome</keyword>
<evidence type="ECO:0000256" key="1">
    <source>
        <dbReference type="ARBA" id="ARBA00004430"/>
    </source>
</evidence>
<dbReference type="GO" id="GO:0046872">
    <property type="term" value="F:metal ion binding"/>
    <property type="evidence" value="ECO:0007669"/>
    <property type="project" value="UniProtKB-KW"/>
</dbReference>
<evidence type="ECO:0000256" key="7">
    <source>
        <dbReference type="ARBA" id="ARBA00023273"/>
    </source>
</evidence>
<keyword evidence="2" id="KW-0963">Cytoplasm</keyword>
<dbReference type="GeneTree" id="ENSGT00440000037582"/>
<evidence type="ECO:0000313" key="13">
    <source>
        <dbReference type="Proteomes" id="UP000472265"/>
    </source>
</evidence>
<evidence type="ECO:0000256" key="4">
    <source>
        <dbReference type="ARBA" id="ARBA00022723"/>
    </source>
</evidence>
<dbReference type="Proteomes" id="UP000472265">
    <property type="component" value="Chromosome 10"/>
</dbReference>
<dbReference type="PROSITE" id="PS50255">
    <property type="entry name" value="CYTOCHROME_B5_2"/>
    <property type="match status" value="1"/>
</dbReference>
<reference evidence="12" key="1">
    <citation type="submission" date="2021-04" db="EMBL/GenBank/DDBJ databases">
        <authorList>
            <consortium name="Wellcome Sanger Institute Data Sharing"/>
        </authorList>
    </citation>
    <scope>NUCLEOTIDE SEQUENCE [LARGE SCALE GENOMIC DNA]</scope>
</reference>
<dbReference type="AlphaFoldDB" id="A0A671V1P2"/>
<comment type="function">
    <text evidence="10">Radial spoke stalk protein that binds heme under oxidizing conditions. Required for the coordinated beating of multiple cilia maybe by functioning in a redox signaling pathway.</text>
</comment>
<evidence type="ECO:0000256" key="8">
    <source>
        <dbReference type="ARBA" id="ARBA00038168"/>
    </source>
</evidence>
<comment type="similarity">
    <text evidence="8">Belongs to the cytochrome b5 family.</text>
</comment>
<evidence type="ECO:0000259" key="11">
    <source>
        <dbReference type="PROSITE" id="PS50255"/>
    </source>
</evidence>
<dbReference type="GO" id="GO:0005930">
    <property type="term" value="C:axoneme"/>
    <property type="evidence" value="ECO:0007669"/>
    <property type="project" value="UniProtKB-SubCell"/>
</dbReference>
<keyword evidence="6" id="KW-0206">Cytoskeleton</keyword>
<dbReference type="GO" id="GO:0003356">
    <property type="term" value="P:regulation of cilium beat frequency"/>
    <property type="evidence" value="ECO:0007669"/>
    <property type="project" value="Ensembl"/>
</dbReference>
<dbReference type="PANTHER" id="PTHR21281:SF0">
    <property type="entry name" value="CYTOCHROME B5 DOMAIN-CONTAINING PROTEIN 1"/>
    <property type="match status" value="1"/>
</dbReference>
<protein>
    <recommendedName>
        <fullName evidence="9">Cytochrome b5 domain-containing protein 1</fullName>
    </recommendedName>
</protein>